<comment type="caution">
    <text evidence="2">The sequence shown here is derived from an EMBL/GenBank/DDBJ whole genome shotgun (WGS) entry which is preliminary data.</text>
</comment>
<reference evidence="2 3" key="1">
    <citation type="submission" date="2016-10" db="EMBL/GenBank/DDBJ databases">
        <title>Draft Genome Sequence of Rhizobacteria Flavobacterium johnsoniae CI04.</title>
        <authorList>
            <person name="Bravo J.I."/>
            <person name="Lozano G.L."/>
            <person name="Handelsman J."/>
        </authorList>
    </citation>
    <scope>NUCLEOTIDE SEQUENCE [LARGE SCALE GENOMIC DNA]</scope>
    <source>
        <strain evidence="2 3">CI04</strain>
    </source>
</reference>
<proteinExistence type="predicted"/>
<name>A0A1J7BP05_FLAJO</name>
<keyword evidence="1" id="KW-0472">Membrane</keyword>
<dbReference type="EMBL" id="MLFK01000010">
    <property type="protein sequence ID" value="OIV40317.1"/>
    <property type="molecule type" value="Genomic_DNA"/>
</dbReference>
<evidence type="ECO:0000313" key="2">
    <source>
        <dbReference type="EMBL" id="OIV40317.1"/>
    </source>
</evidence>
<dbReference type="AlphaFoldDB" id="A0A1J7BP05"/>
<feature type="transmembrane region" description="Helical" evidence="1">
    <location>
        <begin position="42"/>
        <end position="64"/>
    </location>
</feature>
<feature type="transmembrane region" description="Helical" evidence="1">
    <location>
        <begin position="5"/>
        <end position="22"/>
    </location>
</feature>
<evidence type="ECO:0000313" key="3">
    <source>
        <dbReference type="Proteomes" id="UP000182826"/>
    </source>
</evidence>
<keyword evidence="1" id="KW-0812">Transmembrane</keyword>
<keyword evidence="3" id="KW-1185">Reference proteome</keyword>
<protein>
    <submittedName>
        <fullName evidence="2">Uncharacterized protein</fullName>
    </submittedName>
</protein>
<keyword evidence="1" id="KW-1133">Transmembrane helix</keyword>
<evidence type="ECO:0000256" key="1">
    <source>
        <dbReference type="SAM" id="Phobius"/>
    </source>
</evidence>
<accession>A0A1J7BP05</accession>
<gene>
    <name evidence="2" type="ORF">BKM63_20480</name>
</gene>
<dbReference type="Proteomes" id="UP000182826">
    <property type="component" value="Unassembled WGS sequence"/>
</dbReference>
<sequence length="73" mass="8477">MQIKILKIVFIVVIWLVSFLAGKHKVYFPSLQIQPAEIPHLWGWHTSWLFHIELLYLASTLILAESCFAKVVT</sequence>
<organism evidence="2 3">
    <name type="scientific">Flavobacterium johnsoniae</name>
    <name type="common">Cytophaga johnsonae</name>
    <dbReference type="NCBI Taxonomy" id="986"/>
    <lineage>
        <taxon>Bacteria</taxon>
        <taxon>Pseudomonadati</taxon>
        <taxon>Bacteroidota</taxon>
        <taxon>Flavobacteriia</taxon>
        <taxon>Flavobacteriales</taxon>
        <taxon>Flavobacteriaceae</taxon>
        <taxon>Flavobacterium</taxon>
    </lineage>
</organism>